<evidence type="ECO:0000256" key="1">
    <source>
        <dbReference type="SAM" id="Phobius"/>
    </source>
</evidence>
<keyword evidence="1" id="KW-1133">Transmembrane helix</keyword>
<evidence type="ECO:0000313" key="2">
    <source>
        <dbReference type="EMBL" id="GAF90291.1"/>
    </source>
</evidence>
<proteinExistence type="predicted"/>
<dbReference type="EMBL" id="BARS01012798">
    <property type="protein sequence ID" value="GAF90291.1"/>
    <property type="molecule type" value="Genomic_DNA"/>
</dbReference>
<keyword evidence="1" id="KW-0812">Transmembrane</keyword>
<feature type="non-terminal residue" evidence="2">
    <location>
        <position position="1"/>
    </location>
</feature>
<dbReference type="AlphaFoldDB" id="X0TSW8"/>
<name>X0TSW8_9ZZZZ</name>
<gene>
    <name evidence="2" type="ORF">S01H1_22609</name>
</gene>
<comment type="caution">
    <text evidence="2">The sequence shown here is derived from an EMBL/GenBank/DDBJ whole genome shotgun (WGS) entry which is preliminary data.</text>
</comment>
<accession>X0TSW8</accession>
<protein>
    <submittedName>
        <fullName evidence="2">Uncharacterized protein</fullName>
    </submittedName>
</protein>
<reference evidence="2" key="1">
    <citation type="journal article" date="2014" name="Front. Microbiol.">
        <title>High frequency of phylogenetically diverse reductive dehalogenase-homologous genes in deep subseafloor sedimentary metagenomes.</title>
        <authorList>
            <person name="Kawai M."/>
            <person name="Futagami T."/>
            <person name="Toyoda A."/>
            <person name="Takaki Y."/>
            <person name="Nishi S."/>
            <person name="Hori S."/>
            <person name="Arai W."/>
            <person name="Tsubouchi T."/>
            <person name="Morono Y."/>
            <person name="Uchiyama I."/>
            <person name="Ito T."/>
            <person name="Fujiyama A."/>
            <person name="Inagaki F."/>
            <person name="Takami H."/>
        </authorList>
    </citation>
    <scope>NUCLEOTIDE SEQUENCE</scope>
    <source>
        <strain evidence="2">Expedition CK06-06</strain>
    </source>
</reference>
<organism evidence="2">
    <name type="scientific">marine sediment metagenome</name>
    <dbReference type="NCBI Taxonomy" id="412755"/>
    <lineage>
        <taxon>unclassified sequences</taxon>
        <taxon>metagenomes</taxon>
        <taxon>ecological metagenomes</taxon>
    </lineage>
</organism>
<feature type="transmembrane region" description="Helical" evidence="1">
    <location>
        <begin position="22"/>
        <end position="42"/>
    </location>
</feature>
<keyword evidence="1" id="KW-0472">Membrane</keyword>
<feature type="transmembrane region" description="Helical" evidence="1">
    <location>
        <begin position="63"/>
        <end position="90"/>
    </location>
</feature>
<sequence length="105" mass="11423">VMQSLDGGVSATKNYLPGYDGMINIASLSWLLFKLIVILYLVASALSRQDKSGLSMFGITLRLILAVLILLKISVIANSALVVAGLYLTFHHFGGEQFLVRRQAP</sequence>